<proteinExistence type="predicted"/>
<evidence type="ECO:0000313" key="1">
    <source>
        <dbReference type="EMBL" id="KAK9684381.1"/>
    </source>
</evidence>
<keyword evidence="2" id="KW-1185">Reference proteome</keyword>
<organism evidence="1 2">
    <name type="scientific">Saponaria officinalis</name>
    <name type="common">Common soapwort</name>
    <name type="synonym">Lychnis saponaria</name>
    <dbReference type="NCBI Taxonomy" id="3572"/>
    <lineage>
        <taxon>Eukaryota</taxon>
        <taxon>Viridiplantae</taxon>
        <taxon>Streptophyta</taxon>
        <taxon>Embryophyta</taxon>
        <taxon>Tracheophyta</taxon>
        <taxon>Spermatophyta</taxon>
        <taxon>Magnoliopsida</taxon>
        <taxon>eudicotyledons</taxon>
        <taxon>Gunneridae</taxon>
        <taxon>Pentapetalae</taxon>
        <taxon>Caryophyllales</taxon>
        <taxon>Caryophyllaceae</taxon>
        <taxon>Caryophylleae</taxon>
        <taxon>Saponaria</taxon>
    </lineage>
</organism>
<dbReference type="PANTHER" id="PTHR33919:SF16">
    <property type="match status" value="1"/>
</dbReference>
<dbReference type="Proteomes" id="UP001443914">
    <property type="component" value="Unassembled WGS sequence"/>
</dbReference>
<name>A0AAW1I470_SAPOF</name>
<reference evidence="1" key="1">
    <citation type="submission" date="2024-03" db="EMBL/GenBank/DDBJ databases">
        <title>WGS assembly of Saponaria officinalis var. Norfolk2.</title>
        <authorList>
            <person name="Jenkins J."/>
            <person name="Shu S."/>
            <person name="Grimwood J."/>
            <person name="Barry K."/>
            <person name="Goodstein D."/>
            <person name="Schmutz J."/>
            <person name="Leebens-Mack J."/>
            <person name="Osbourn A."/>
        </authorList>
    </citation>
    <scope>NUCLEOTIDE SEQUENCE [LARGE SCALE GENOMIC DNA]</scope>
    <source>
        <strain evidence="1">JIC</strain>
    </source>
</reference>
<sequence>MAFRTALENTLKKATIISMLKNSRSITTLTKTEKRQTRNLKQELLPKPKSLGDYVPVYVALGMITLSLSLGLYTAKQELLHGPDVRVKKSRRETLPEVVEPDYVAREAEDFIKKSLFRKVAHVQEFETPISNPLRGDLLSKYVFNFIFCLTFFLR</sequence>
<dbReference type="PANTHER" id="PTHR33919">
    <property type="entry name" value="OS09G0127700 PROTEIN"/>
    <property type="match status" value="1"/>
</dbReference>
<gene>
    <name evidence="1" type="ORF">RND81_10G206000</name>
</gene>
<evidence type="ECO:0000313" key="2">
    <source>
        <dbReference type="Proteomes" id="UP001443914"/>
    </source>
</evidence>
<dbReference type="EMBL" id="JBDFQZ010000010">
    <property type="protein sequence ID" value="KAK9684381.1"/>
    <property type="molecule type" value="Genomic_DNA"/>
</dbReference>
<accession>A0AAW1I470</accession>
<protein>
    <submittedName>
        <fullName evidence="1">Uncharacterized protein</fullName>
    </submittedName>
</protein>
<comment type="caution">
    <text evidence="1">The sequence shown here is derived from an EMBL/GenBank/DDBJ whole genome shotgun (WGS) entry which is preliminary data.</text>
</comment>
<dbReference type="AlphaFoldDB" id="A0AAW1I470"/>